<gene>
    <name evidence="1" type="ORF">HBF32_11565</name>
</gene>
<protein>
    <submittedName>
        <fullName evidence="1">Uncharacterized protein</fullName>
    </submittedName>
</protein>
<evidence type="ECO:0000313" key="2">
    <source>
        <dbReference type="Proteomes" id="UP000518878"/>
    </source>
</evidence>
<name>A0A7X5TQR7_9GAMM</name>
<dbReference type="RefSeq" id="WP_166699767.1">
    <property type="nucleotide sequence ID" value="NZ_JAAQTL010000001.1"/>
</dbReference>
<proteinExistence type="predicted"/>
<keyword evidence="2" id="KW-1185">Reference proteome</keyword>
<accession>A0A7X5TQR7</accession>
<comment type="caution">
    <text evidence="1">The sequence shown here is derived from an EMBL/GenBank/DDBJ whole genome shotgun (WGS) entry which is preliminary data.</text>
</comment>
<reference evidence="1 2" key="1">
    <citation type="journal article" date="2006" name="Int. J. Syst. Evol. Microbiol.">
        <title>Dyella yeojuensis sp. nov., isolated from greenhouse soil in Korea.</title>
        <authorList>
            <person name="Kim B.Y."/>
            <person name="Weon H.Y."/>
            <person name="Lee K.H."/>
            <person name="Seok S.J."/>
            <person name="Kwon S.W."/>
            <person name="Go S.J."/>
            <person name="Stackebrandt E."/>
        </authorList>
    </citation>
    <scope>NUCLEOTIDE SEQUENCE [LARGE SCALE GENOMIC DNA]</scope>
    <source>
        <strain evidence="1 2">DSM 17673</strain>
    </source>
</reference>
<organism evidence="1 2">
    <name type="scientific">Luteibacter yeojuensis</name>
    <dbReference type="NCBI Taxonomy" id="345309"/>
    <lineage>
        <taxon>Bacteria</taxon>
        <taxon>Pseudomonadati</taxon>
        <taxon>Pseudomonadota</taxon>
        <taxon>Gammaproteobacteria</taxon>
        <taxon>Lysobacterales</taxon>
        <taxon>Rhodanobacteraceae</taxon>
        <taxon>Luteibacter</taxon>
    </lineage>
</organism>
<evidence type="ECO:0000313" key="1">
    <source>
        <dbReference type="EMBL" id="NID16098.1"/>
    </source>
</evidence>
<dbReference type="EMBL" id="JAAQTL010000001">
    <property type="protein sequence ID" value="NID16098.1"/>
    <property type="molecule type" value="Genomic_DNA"/>
</dbReference>
<sequence>MARHLLSDVLASLRRSARLAEDNLRRRKAGRPAASAQPRLAELAIEFDCRMTPRWNERRRCADTLLHMGRGFIPWLDRRPVHRVRIVCHPGNGWHPAVQVDGRLITTEQERN</sequence>
<dbReference type="AlphaFoldDB" id="A0A7X5TQR7"/>
<dbReference type="Proteomes" id="UP000518878">
    <property type="component" value="Unassembled WGS sequence"/>
</dbReference>